<organism evidence="1">
    <name type="scientific">Anguilla anguilla</name>
    <name type="common">European freshwater eel</name>
    <name type="synonym">Muraena anguilla</name>
    <dbReference type="NCBI Taxonomy" id="7936"/>
    <lineage>
        <taxon>Eukaryota</taxon>
        <taxon>Metazoa</taxon>
        <taxon>Chordata</taxon>
        <taxon>Craniata</taxon>
        <taxon>Vertebrata</taxon>
        <taxon>Euteleostomi</taxon>
        <taxon>Actinopterygii</taxon>
        <taxon>Neopterygii</taxon>
        <taxon>Teleostei</taxon>
        <taxon>Anguilliformes</taxon>
        <taxon>Anguillidae</taxon>
        <taxon>Anguilla</taxon>
    </lineage>
</organism>
<name>A0A0E9VFY1_ANGAN</name>
<proteinExistence type="predicted"/>
<dbReference type="EMBL" id="GBXM01031671">
    <property type="protein sequence ID" value="JAH76906.1"/>
    <property type="molecule type" value="Transcribed_RNA"/>
</dbReference>
<sequence>MFHIFHIFSSHDNYPPLVSSVKWSTLIGEFILTI</sequence>
<reference evidence="1" key="2">
    <citation type="journal article" date="2015" name="Fish Shellfish Immunol.">
        <title>Early steps in the European eel (Anguilla anguilla)-Vibrio vulnificus interaction in the gills: Role of the RtxA13 toxin.</title>
        <authorList>
            <person name="Callol A."/>
            <person name="Pajuelo D."/>
            <person name="Ebbesson L."/>
            <person name="Teles M."/>
            <person name="MacKenzie S."/>
            <person name="Amaro C."/>
        </authorList>
    </citation>
    <scope>NUCLEOTIDE SEQUENCE</scope>
</reference>
<evidence type="ECO:0000313" key="1">
    <source>
        <dbReference type="EMBL" id="JAH76906.1"/>
    </source>
</evidence>
<protein>
    <submittedName>
        <fullName evidence="1">Uncharacterized protein</fullName>
    </submittedName>
</protein>
<dbReference type="AlphaFoldDB" id="A0A0E9VFY1"/>
<reference evidence="1" key="1">
    <citation type="submission" date="2014-11" db="EMBL/GenBank/DDBJ databases">
        <authorList>
            <person name="Amaro Gonzalez C."/>
        </authorList>
    </citation>
    <scope>NUCLEOTIDE SEQUENCE</scope>
</reference>
<accession>A0A0E9VFY1</accession>